<dbReference type="AlphaFoldDB" id="A0A2H0KBB1"/>
<comment type="caution">
    <text evidence="1">The sequence shown here is derived from an EMBL/GenBank/DDBJ whole genome shotgun (WGS) entry which is preliminary data.</text>
</comment>
<evidence type="ECO:0000313" key="1">
    <source>
        <dbReference type="EMBL" id="PIQ68497.1"/>
    </source>
</evidence>
<proteinExistence type="predicted"/>
<protein>
    <recommendedName>
        <fullName evidence="3">Addiction module toxin RelE</fullName>
    </recommendedName>
</protein>
<dbReference type="Proteomes" id="UP000229342">
    <property type="component" value="Unassembled WGS sequence"/>
</dbReference>
<accession>A0A2H0KBB1</accession>
<name>A0A2H0KBB1_9BACT</name>
<organism evidence="1 2">
    <name type="scientific">Candidatus Taylorbacteria bacterium CG11_big_fil_rev_8_21_14_0_20_46_11</name>
    <dbReference type="NCBI Taxonomy" id="1975025"/>
    <lineage>
        <taxon>Bacteria</taxon>
        <taxon>Candidatus Tayloriibacteriota</taxon>
    </lineage>
</organism>
<evidence type="ECO:0008006" key="3">
    <source>
        <dbReference type="Google" id="ProtNLM"/>
    </source>
</evidence>
<sequence length="130" mass="14945">MQSNYSVQIEGFAERHFINSFEKKYKKHWSVTLIAIIAELERIDMLLLTAKAETICHAGDVRIVKTKFKVARTNESAKTSGNRCIVAWHTDKQFVYVLLVYGKTDLSGSNETAQWKSLVKENYPEYAKIL</sequence>
<reference evidence="1 2" key="1">
    <citation type="submission" date="2017-09" db="EMBL/GenBank/DDBJ databases">
        <title>Depth-based differentiation of microbial function through sediment-hosted aquifers and enrichment of novel symbionts in the deep terrestrial subsurface.</title>
        <authorList>
            <person name="Probst A.J."/>
            <person name="Ladd B."/>
            <person name="Jarett J.K."/>
            <person name="Geller-Mcgrath D.E."/>
            <person name="Sieber C.M."/>
            <person name="Emerson J.B."/>
            <person name="Anantharaman K."/>
            <person name="Thomas B.C."/>
            <person name="Malmstrom R."/>
            <person name="Stieglmeier M."/>
            <person name="Klingl A."/>
            <person name="Woyke T."/>
            <person name="Ryan C.M."/>
            <person name="Banfield J.F."/>
        </authorList>
    </citation>
    <scope>NUCLEOTIDE SEQUENCE [LARGE SCALE GENOMIC DNA]</scope>
    <source>
        <strain evidence="1">CG11_big_fil_rev_8_21_14_0_20_46_11</strain>
    </source>
</reference>
<evidence type="ECO:0000313" key="2">
    <source>
        <dbReference type="Proteomes" id="UP000229342"/>
    </source>
</evidence>
<gene>
    <name evidence="1" type="ORF">COV91_03840</name>
</gene>
<dbReference type="EMBL" id="PCVG01000047">
    <property type="protein sequence ID" value="PIQ68497.1"/>
    <property type="molecule type" value="Genomic_DNA"/>
</dbReference>